<name>A0AA47B4B1_9LACO</name>
<keyword evidence="3" id="KW-1185">Reference proteome</keyword>
<evidence type="ECO:0000256" key="1">
    <source>
        <dbReference type="SAM" id="Phobius"/>
    </source>
</evidence>
<feature type="transmembrane region" description="Helical" evidence="1">
    <location>
        <begin position="29"/>
        <end position="53"/>
    </location>
</feature>
<evidence type="ECO:0000313" key="3">
    <source>
        <dbReference type="Proteomes" id="UP001164557"/>
    </source>
</evidence>
<reference evidence="2" key="1">
    <citation type="submission" date="2021-09" db="EMBL/GenBank/DDBJ databases">
        <title>Lactobacillus species from Apis mellifera, Switzerland.</title>
        <authorList>
            <person name="Pfister J."/>
            <person name="Brown A."/>
            <person name="Neumann P."/>
            <person name="Collaud A."/>
            <person name="Retschnig G."/>
            <person name="Perreten V."/>
        </authorList>
    </citation>
    <scope>NUCLEOTIDE SEQUENCE</scope>
    <source>
        <strain evidence="2">IBH002</strain>
    </source>
</reference>
<evidence type="ECO:0000313" key="2">
    <source>
        <dbReference type="EMBL" id="UZX29850.1"/>
    </source>
</evidence>
<proteinExistence type="predicted"/>
<gene>
    <name evidence="2" type="ORF">LDX53_01025</name>
</gene>
<dbReference type="Proteomes" id="UP001164557">
    <property type="component" value="Chromosome"/>
</dbReference>
<dbReference type="AlphaFoldDB" id="A0AA47B4B1"/>
<keyword evidence="1" id="KW-0472">Membrane</keyword>
<accession>A0AA47B4B1</accession>
<sequence>MINFVKALNDLFLGNLGKGIIHNISTNRIFYAIGFLIYGFLLMYAHIIYLFYIPKEIEKVVLKNRDLALGQIYELWLKHKKAMSFWLLVPTRNELWVQRLNSSSGNYDVLFFNKKNSYQSEYDLLTAIYQKL</sequence>
<protein>
    <submittedName>
        <fullName evidence="2">Uncharacterized protein</fullName>
    </submittedName>
</protein>
<dbReference type="RefSeq" id="WP_046326623.1">
    <property type="nucleotide sequence ID" value="NZ_CP084389.1"/>
</dbReference>
<keyword evidence="1" id="KW-0812">Transmembrane</keyword>
<dbReference type="EMBL" id="CP084389">
    <property type="protein sequence ID" value="UZX29850.1"/>
    <property type="molecule type" value="Genomic_DNA"/>
</dbReference>
<keyword evidence="1" id="KW-1133">Transmembrane helix</keyword>
<organism evidence="2 3">
    <name type="scientific">Lactobacillus helsingborgensis</name>
    <dbReference type="NCBI Taxonomy" id="1218494"/>
    <lineage>
        <taxon>Bacteria</taxon>
        <taxon>Bacillati</taxon>
        <taxon>Bacillota</taxon>
        <taxon>Bacilli</taxon>
        <taxon>Lactobacillales</taxon>
        <taxon>Lactobacillaceae</taxon>
        <taxon>Lactobacillus</taxon>
    </lineage>
</organism>